<evidence type="ECO:0000313" key="2">
    <source>
        <dbReference type="EMBL" id="KAF5810219.1"/>
    </source>
</evidence>
<dbReference type="AlphaFoldDB" id="A0A9K3J7H3"/>
<organism evidence="2 3">
    <name type="scientific">Helianthus annuus</name>
    <name type="common">Common sunflower</name>
    <dbReference type="NCBI Taxonomy" id="4232"/>
    <lineage>
        <taxon>Eukaryota</taxon>
        <taxon>Viridiplantae</taxon>
        <taxon>Streptophyta</taxon>
        <taxon>Embryophyta</taxon>
        <taxon>Tracheophyta</taxon>
        <taxon>Spermatophyta</taxon>
        <taxon>Magnoliopsida</taxon>
        <taxon>eudicotyledons</taxon>
        <taxon>Gunneridae</taxon>
        <taxon>Pentapetalae</taxon>
        <taxon>asterids</taxon>
        <taxon>campanulids</taxon>
        <taxon>Asterales</taxon>
        <taxon>Asteraceae</taxon>
        <taxon>Asteroideae</taxon>
        <taxon>Heliantheae alliance</taxon>
        <taxon>Heliantheae</taxon>
        <taxon>Helianthus</taxon>
    </lineage>
</organism>
<sequence length="115" mass="13516">MISGSTLLVDVFVSLRKTDENLDNEKYLFGFLWLLATMLALFEFGLTSLVWRWRSSSVTELGREESQHPSVENDECESEEWRAVVAEEEVEEEDNRRVRTMEIRGERCRGRSWPL</sequence>
<dbReference type="Proteomes" id="UP000215914">
    <property type="component" value="Unassembled WGS sequence"/>
</dbReference>
<keyword evidence="1" id="KW-1133">Transmembrane helix</keyword>
<keyword evidence="3" id="KW-1185">Reference proteome</keyword>
<dbReference type="EMBL" id="MNCJ02000319">
    <property type="protein sequence ID" value="KAF5810219.1"/>
    <property type="molecule type" value="Genomic_DNA"/>
</dbReference>
<name>A0A9K3J7H3_HELAN</name>
<evidence type="ECO:0000313" key="3">
    <source>
        <dbReference type="Proteomes" id="UP000215914"/>
    </source>
</evidence>
<reference evidence="2" key="2">
    <citation type="submission" date="2020-06" db="EMBL/GenBank/DDBJ databases">
        <title>Helianthus annuus Genome sequencing and assembly Release 2.</title>
        <authorList>
            <person name="Gouzy J."/>
            <person name="Langlade N."/>
            <person name="Munos S."/>
        </authorList>
    </citation>
    <scope>NUCLEOTIDE SEQUENCE</scope>
    <source>
        <tissue evidence="2">Leaves</tissue>
    </source>
</reference>
<keyword evidence="1" id="KW-0472">Membrane</keyword>
<accession>A0A9K3J7H3</accession>
<reference evidence="2" key="1">
    <citation type="journal article" date="2017" name="Nature">
        <title>The sunflower genome provides insights into oil metabolism, flowering and Asterid evolution.</title>
        <authorList>
            <person name="Badouin H."/>
            <person name="Gouzy J."/>
            <person name="Grassa C.J."/>
            <person name="Murat F."/>
            <person name="Staton S.E."/>
            <person name="Cottret L."/>
            <person name="Lelandais-Briere C."/>
            <person name="Owens G.L."/>
            <person name="Carrere S."/>
            <person name="Mayjonade B."/>
            <person name="Legrand L."/>
            <person name="Gill N."/>
            <person name="Kane N.C."/>
            <person name="Bowers J.E."/>
            <person name="Hubner S."/>
            <person name="Bellec A."/>
            <person name="Berard A."/>
            <person name="Berges H."/>
            <person name="Blanchet N."/>
            <person name="Boniface M.C."/>
            <person name="Brunel D."/>
            <person name="Catrice O."/>
            <person name="Chaidir N."/>
            <person name="Claudel C."/>
            <person name="Donnadieu C."/>
            <person name="Faraut T."/>
            <person name="Fievet G."/>
            <person name="Helmstetter N."/>
            <person name="King M."/>
            <person name="Knapp S.J."/>
            <person name="Lai Z."/>
            <person name="Le Paslier M.C."/>
            <person name="Lippi Y."/>
            <person name="Lorenzon L."/>
            <person name="Mandel J.R."/>
            <person name="Marage G."/>
            <person name="Marchand G."/>
            <person name="Marquand E."/>
            <person name="Bret-Mestries E."/>
            <person name="Morien E."/>
            <person name="Nambeesan S."/>
            <person name="Nguyen T."/>
            <person name="Pegot-Espagnet P."/>
            <person name="Pouilly N."/>
            <person name="Raftis F."/>
            <person name="Sallet E."/>
            <person name="Schiex T."/>
            <person name="Thomas J."/>
            <person name="Vandecasteele C."/>
            <person name="Vares D."/>
            <person name="Vear F."/>
            <person name="Vautrin S."/>
            <person name="Crespi M."/>
            <person name="Mangin B."/>
            <person name="Burke J.M."/>
            <person name="Salse J."/>
            <person name="Munos S."/>
            <person name="Vincourt P."/>
            <person name="Rieseberg L.H."/>
            <person name="Langlade N.B."/>
        </authorList>
    </citation>
    <scope>NUCLEOTIDE SEQUENCE</scope>
    <source>
        <tissue evidence="2">Leaves</tissue>
    </source>
</reference>
<feature type="transmembrane region" description="Helical" evidence="1">
    <location>
        <begin position="27"/>
        <end position="51"/>
    </location>
</feature>
<protein>
    <submittedName>
        <fullName evidence="2">Uncharacterized protein</fullName>
    </submittedName>
</protein>
<gene>
    <name evidence="2" type="ORF">HanXRQr2_Chr04g0166861</name>
</gene>
<proteinExistence type="predicted"/>
<keyword evidence="1" id="KW-0812">Transmembrane</keyword>
<dbReference type="Gramene" id="mRNA:HanXRQr2_Chr04g0166861">
    <property type="protein sequence ID" value="CDS:HanXRQr2_Chr04g0166861.1"/>
    <property type="gene ID" value="HanXRQr2_Chr04g0166861"/>
</dbReference>
<evidence type="ECO:0000256" key="1">
    <source>
        <dbReference type="SAM" id="Phobius"/>
    </source>
</evidence>
<comment type="caution">
    <text evidence="2">The sequence shown here is derived from an EMBL/GenBank/DDBJ whole genome shotgun (WGS) entry which is preliminary data.</text>
</comment>